<protein>
    <submittedName>
        <fullName evidence="1">Uncharacterized protein</fullName>
    </submittedName>
</protein>
<keyword evidence="2" id="KW-1185">Reference proteome</keyword>
<name>A0AAV6R9N5_SOLSE</name>
<organism evidence="1 2">
    <name type="scientific">Solea senegalensis</name>
    <name type="common">Senegalese sole</name>
    <dbReference type="NCBI Taxonomy" id="28829"/>
    <lineage>
        <taxon>Eukaryota</taxon>
        <taxon>Metazoa</taxon>
        <taxon>Chordata</taxon>
        <taxon>Craniata</taxon>
        <taxon>Vertebrata</taxon>
        <taxon>Euteleostomi</taxon>
        <taxon>Actinopterygii</taxon>
        <taxon>Neopterygii</taxon>
        <taxon>Teleostei</taxon>
        <taxon>Neoteleostei</taxon>
        <taxon>Acanthomorphata</taxon>
        <taxon>Carangaria</taxon>
        <taxon>Pleuronectiformes</taxon>
        <taxon>Pleuronectoidei</taxon>
        <taxon>Soleidae</taxon>
        <taxon>Solea</taxon>
    </lineage>
</organism>
<dbReference type="Proteomes" id="UP000693946">
    <property type="component" value="Linkage Group LG20"/>
</dbReference>
<gene>
    <name evidence="1" type="ORF">JOB18_042596</name>
</gene>
<dbReference type="AlphaFoldDB" id="A0AAV6R9N5"/>
<evidence type="ECO:0000313" key="1">
    <source>
        <dbReference type="EMBL" id="KAG7501195.1"/>
    </source>
</evidence>
<reference evidence="1 2" key="1">
    <citation type="journal article" date="2021" name="Sci. Rep.">
        <title>Chromosome anchoring in Senegalese sole (Solea senegalensis) reveals sex-associated markers and genome rearrangements in flatfish.</title>
        <authorList>
            <person name="Guerrero-Cozar I."/>
            <person name="Gomez-Garrido J."/>
            <person name="Berbel C."/>
            <person name="Martinez-Blanch J.F."/>
            <person name="Alioto T."/>
            <person name="Claros M.G."/>
            <person name="Gagnaire P.A."/>
            <person name="Manchado M."/>
        </authorList>
    </citation>
    <scope>NUCLEOTIDE SEQUENCE [LARGE SCALE GENOMIC DNA]</scope>
    <source>
        <strain evidence="1">Sse05_10M</strain>
    </source>
</reference>
<sequence>MENGPGFKHEELWLWSGPFPPPPPLSPLPPLQHRPEWCLLVVIDSQLLWDTMLFWQSYTENFKELVQEHRHDTQGNRGAAAFYCTASVGQNDGSSEESDWLIHLRWAQEEVSDWLLVVLASFLRLLVVAVSLCAEGAMLLPGFGSTTALRMVKGLRLEERR</sequence>
<dbReference type="EMBL" id="JAGKHQ010000013">
    <property type="protein sequence ID" value="KAG7501195.1"/>
    <property type="molecule type" value="Genomic_DNA"/>
</dbReference>
<evidence type="ECO:0000313" key="2">
    <source>
        <dbReference type="Proteomes" id="UP000693946"/>
    </source>
</evidence>
<proteinExistence type="predicted"/>
<accession>A0AAV6R9N5</accession>
<comment type="caution">
    <text evidence="1">The sequence shown here is derived from an EMBL/GenBank/DDBJ whole genome shotgun (WGS) entry which is preliminary data.</text>
</comment>